<name>A0A368XQ32_9BURK</name>
<proteinExistence type="predicted"/>
<dbReference type="Proteomes" id="UP000252884">
    <property type="component" value="Unassembled WGS sequence"/>
</dbReference>
<evidence type="ECO:0000313" key="2">
    <source>
        <dbReference type="Proteomes" id="UP000252884"/>
    </source>
</evidence>
<keyword evidence="2" id="KW-1185">Reference proteome</keyword>
<organism evidence="1 2">
    <name type="scientific">Pseudorhodoferax soli</name>
    <dbReference type="NCBI Taxonomy" id="545864"/>
    <lineage>
        <taxon>Bacteria</taxon>
        <taxon>Pseudomonadati</taxon>
        <taxon>Pseudomonadota</taxon>
        <taxon>Betaproteobacteria</taxon>
        <taxon>Burkholderiales</taxon>
        <taxon>Comamonadaceae</taxon>
    </lineage>
</organism>
<dbReference type="EMBL" id="QPJK01000005">
    <property type="protein sequence ID" value="RCW70110.1"/>
    <property type="molecule type" value="Genomic_DNA"/>
</dbReference>
<protein>
    <submittedName>
        <fullName evidence="1">Uncharacterized protein</fullName>
    </submittedName>
</protein>
<comment type="caution">
    <text evidence="1">The sequence shown here is derived from an EMBL/GenBank/DDBJ whole genome shotgun (WGS) entry which is preliminary data.</text>
</comment>
<reference evidence="1 2" key="1">
    <citation type="submission" date="2018-07" db="EMBL/GenBank/DDBJ databases">
        <title>Genomic Encyclopedia of Type Strains, Phase IV (KMG-IV): sequencing the most valuable type-strain genomes for metagenomic binning, comparative biology and taxonomic classification.</title>
        <authorList>
            <person name="Goeker M."/>
        </authorList>
    </citation>
    <scope>NUCLEOTIDE SEQUENCE [LARGE SCALE GENOMIC DNA]</scope>
    <source>
        <strain evidence="1 2">DSM 21634</strain>
    </source>
</reference>
<sequence length="101" mass="11321">MRRFSASRYAVVYIDRMHHFPSALIHLEAIRVAAAVADDLEVRVAALELVMRLEMDYHQQRLSRASMLLALDAFRGLPGTEDSIKALEAMAARSVSGWHGL</sequence>
<accession>A0A368XQ32</accession>
<dbReference type="AlphaFoldDB" id="A0A368XQ32"/>
<evidence type="ECO:0000313" key="1">
    <source>
        <dbReference type="EMBL" id="RCW70110.1"/>
    </source>
</evidence>
<gene>
    <name evidence="1" type="ORF">DES41_10546</name>
</gene>